<dbReference type="InterPro" id="IPR000242">
    <property type="entry name" value="PTP_cat"/>
</dbReference>
<dbReference type="Pfam" id="PF24488">
    <property type="entry name" value="DUF7584"/>
    <property type="match status" value="1"/>
</dbReference>
<dbReference type="InterPro" id="IPR016130">
    <property type="entry name" value="Tyr_Pase_AS"/>
</dbReference>
<dbReference type="PROSITE" id="PS00383">
    <property type="entry name" value="TYR_PHOSPHATASE_1"/>
    <property type="match status" value="1"/>
</dbReference>
<dbReference type="GO" id="GO:0004725">
    <property type="term" value="F:protein tyrosine phosphatase activity"/>
    <property type="evidence" value="ECO:0007669"/>
    <property type="project" value="InterPro"/>
</dbReference>
<keyword evidence="1" id="KW-1133">Transmembrane helix</keyword>
<dbReference type="PROSITE" id="PS50055">
    <property type="entry name" value="TYR_PHOSPHATASE_PTP"/>
    <property type="match status" value="2"/>
</dbReference>
<dbReference type="PROSITE" id="PS50056">
    <property type="entry name" value="TYR_PHOSPHATASE_2"/>
    <property type="match status" value="1"/>
</dbReference>
<dbReference type="InterPro" id="IPR003595">
    <property type="entry name" value="Tyr_Pase_cat"/>
</dbReference>
<name>A0A0K0EJX4_STRER</name>
<dbReference type="Pfam" id="PF24490">
    <property type="entry name" value="DUF7585"/>
    <property type="match status" value="1"/>
</dbReference>
<dbReference type="SMART" id="SM00194">
    <property type="entry name" value="PTPc"/>
    <property type="match status" value="1"/>
</dbReference>
<protein>
    <submittedName>
        <fullName evidence="7">Protein-tyrosine-phosphatase</fullName>
    </submittedName>
    <submittedName>
        <fullName evidence="6">Tyrosine-protein phosphatase domain-containing protein</fullName>
    </submittedName>
</protein>
<evidence type="ECO:0000259" key="4">
    <source>
        <dbReference type="PROSITE" id="PS50056"/>
    </source>
</evidence>
<dbReference type="InterPro" id="IPR000387">
    <property type="entry name" value="Tyr_Pase_dom"/>
</dbReference>
<evidence type="ECO:0000259" key="3">
    <source>
        <dbReference type="PROSITE" id="PS50055"/>
    </source>
</evidence>
<dbReference type="PRINTS" id="PR00700">
    <property type="entry name" value="PRTYPHPHTASE"/>
</dbReference>
<keyword evidence="1" id="KW-0472">Membrane</keyword>
<dbReference type="Pfam" id="PF24486">
    <property type="entry name" value="DUF7583"/>
    <property type="match status" value="1"/>
</dbReference>
<evidence type="ECO:0000313" key="5">
    <source>
        <dbReference type="Proteomes" id="UP000035681"/>
    </source>
</evidence>
<feature type="domain" description="Tyrosine specific protein phosphatases" evidence="4">
    <location>
        <begin position="1046"/>
        <end position="1118"/>
    </location>
</feature>
<dbReference type="InterPro" id="IPR029021">
    <property type="entry name" value="Prot-tyrosine_phosphatase-like"/>
</dbReference>
<keyword evidence="2" id="KW-0732">Signal</keyword>
<feature type="domain" description="Tyrosine-protein phosphatase" evidence="3">
    <location>
        <begin position="584"/>
        <end position="803"/>
    </location>
</feature>
<dbReference type="InterPro" id="IPR056007">
    <property type="entry name" value="DUF7585"/>
</dbReference>
<dbReference type="WBParaSite" id="TCONS_00010168.p1">
    <property type="protein sequence ID" value="TCONS_00010168.p1"/>
    <property type="gene ID" value="XLOC_007866"/>
</dbReference>
<dbReference type="Gene3D" id="3.90.190.10">
    <property type="entry name" value="Protein tyrosine phosphatase superfamily"/>
    <property type="match status" value="2"/>
</dbReference>
<sequence length="1163" mass="136893">MFIHLKHSIYLYLLLQFLGNSEQATYSHTFPSFPKEVPTSNITINHKYNGPSEVVFAKCPGPQYKHNDTNDKFVINEDLNKTDLHTFTFDKMFFWMPVRYDPTRANHIYCGVMRMHENTSQTFTNYTWSLNLKWEKKPYSSEKVILFHVSTRLPPFNFCSHNKKEILIYFMDKINGLRKLQLDDRVLGHINDLYYYFKIPDSNMEEEIKEPCVIIKAINEEPKIIIKEHNSISIPFNNLDFQFIKHDNSEKLYSMKLFLKNETYVPNFYEGEQVKMTRIRFRRNGIEEIANTDEMTTSNFSIKGYEVVKFSYDCPQEYGIKKIETFFYFGPELGEYNFPTQRTIYNSNDTSIQPNCSVHMVDYGYLDSIIVDGIKVNLNELKDGGEEKDNLKRVKDFVFISNVMRNNVTLYCVHATPFGNVTFVENFLKRVDEVVRYDENGVEVHDLKKMNIDTVDELEKKVAEKEKELAEKVKPTLEKLKDKIGTIGVYIIIIVIVIFVLNIVLIFGKLWFLRFFKISLDRKRNQNEHSNIFRFWNELSNQNLEKYLESIQLEKYIPDKIKDQKVSKKIEGGEEVEVNENSCFDDSLVKCYKDINKEIKVHYINGVSPLRTYIISDGPAPEKVGWFWELLYRENVEAVVAIIYQPNEVIKSTNKKIFYWPEYRNSYGKVVVQFRGNIKSDTPFVEIKKFSMTMRNGVFKYLTIFHVKNWKEHEILRSDLHLVKLYEKVSKFTTIGNVLIHTSYGSASRVFMYTYFSCIFEAMRGNDTVDDPLEIIKKIREQRYGGNISSMEYAYIIKALVTNFFKNNLLHDVTNHLSTFTEEYDNYMLKLDAHECKMDPSIKNFLTFVNVIDEGKLKNICDQTTNLQMLNDEDGKVQCKRFYDIANTNTKFKIRYINIPCLDETSIIIRGKGFNDSEGFIHANEFSYKYDEEKVRKIIMCQGPLKETMDDMLDMIHRYKIGIVVILLNKNEMGKGDKCFGYLHTNNAPISYGSYSLVYKRHKTGQNKFFIEYDYSIIDNTSKMEHDFKVLHYLNWPDRTIPIEKQSFYGLYIRIMELNDNRHIAIHCSNGIGRTGTLALLIYMIDEINSKRSFDPIKCLAVVRQHRYKAVQTTTQFVFALSILYEHFKEQIDNMNKQAYKNFMNLAQNFYNQNDKAGAKREA</sequence>
<keyword evidence="1" id="KW-0812">Transmembrane</keyword>
<evidence type="ECO:0000313" key="6">
    <source>
        <dbReference type="WBParaSite" id="SSTP_0000976400.1"/>
    </source>
</evidence>
<dbReference type="CDD" id="cd00047">
    <property type="entry name" value="PTPc"/>
    <property type="match status" value="1"/>
</dbReference>
<dbReference type="InterPro" id="IPR052782">
    <property type="entry name" value="Oocyte-zygote_transition_reg"/>
</dbReference>
<evidence type="ECO:0000256" key="2">
    <source>
        <dbReference type="SAM" id="SignalP"/>
    </source>
</evidence>
<dbReference type="STRING" id="6248.A0A0K0EJX4"/>
<dbReference type="PANTHER" id="PTHR46163">
    <property type="entry name" value="TYROSINE-PROTEIN PHOSPHATASE-RELATED"/>
    <property type="match status" value="1"/>
</dbReference>
<evidence type="ECO:0000256" key="1">
    <source>
        <dbReference type="SAM" id="Phobius"/>
    </source>
</evidence>
<feature type="transmembrane region" description="Helical" evidence="1">
    <location>
        <begin position="487"/>
        <end position="513"/>
    </location>
</feature>
<dbReference type="InterPro" id="IPR056005">
    <property type="entry name" value="DUF7583"/>
</dbReference>
<organism evidence="6">
    <name type="scientific">Strongyloides stercoralis</name>
    <name type="common">Threadworm</name>
    <dbReference type="NCBI Taxonomy" id="6248"/>
    <lineage>
        <taxon>Eukaryota</taxon>
        <taxon>Metazoa</taxon>
        <taxon>Ecdysozoa</taxon>
        <taxon>Nematoda</taxon>
        <taxon>Chromadorea</taxon>
        <taxon>Rhabditida</taxon>
        <taxon>Tylenchina</taxon>
        <taxon>Panagrolaimomorpha</taxon>
        <taxon>Strongyloidoidea</taxon>
        <taxon>Strongyloididae</taxon>
        <taxon>Strongyloides</taxon>
    </lineage>
</organism>
<feature type="domain" description="Tyrosine-protein phosphatase" evidence="3">
    <location>
        <begin position="893"/>
        <end position="1127"/>
    </location>
</feature>
<dbReference type="Pfam" id="PF00102">
    <property type="entry name" value="Y_phosphatase"/>
    <property type="match status" value="2"/>
</dbReference>
<dbReference type="WBParaSite" id="SSTP_0000976400.1">
    <property type="protein sequence ID" value="SSTP_0000976400.1"/>
    <property type="gene ID" value="SSTP_0000976400"/>
</dbReference>
<dbReference type="AlphaFoldDB" id="A0A0K0EJX4"/>
<dbReference type="SMART" id="SM00404">
    <property type="entry name" value="PTPc_motif"/>
    <property type="match status" value="2"/>
</dbReference>
<evidence type="ECO:0000313" key="7">
    <source>
        <dbReference type="WBParaSite" id="TCONS_00010168.p1"/>
    </source>
</evidence>
<feature type="chain" id="PRO_5005328159" evidence="2">
    <location>
        <begin position="24"/>
        <end position="1163"/>
    </location>
</feature>
<dbReference type="Proteomes" id="UP000035681">
    <property type="component" value="Unplaced"/>
</dbReference>
<feature type="signal peptide" evidence="2">
    <location>
        <begin position="1"/>
        <end position="23"/>
    </location>
</feature>
<proteinExistence type="predicted"/>
<dbReference type="SUPFAM" id="SSF52799">
    <property type="entry name" value="(Phosphotyrosine protein) phosphatases II"/>
    <property type="match status" value="2"/>
</dbReference>
<dbReference type="InterPro" id="IPR056006">
    <property type="entry name" value="DUF7584"/>
</dbReference>
<reference evidence="6" key="1">
    <citation type="submission" date="2015-08" db="UniProtKB">
        <authorList>
            <consortium name="WormBaseParasite"/>
        </authorList>
    </citation>
    <scope>IDENTIFICATION</scope>
</reference>
<accession>A0A0K0EJX4</accession>
<keyword evidence="5" id="KW-1185">Reference proteome</keyword>